<dbReference type="AlphaFoldDB" id="A0A8S3VGY1"/>
<dbReference type="InterPro" id="IPR036691">
    <property type="entry name" value="Endo/exonu/phosph_ase_sf"/>
</dbReference>
<evidence type="ECO:0000259" key="1">
    <source>
        <dbReference type="Pfam" id="PF14529"/>
    </source>
</evidence>
<dbReference type="PANTHER" id="PTHR33273">
    <property type="entry name" value="DOMAIN-CONTAINING PROTEIN, PUTATIVE-RELATED"/>
    <property type="match status" value="1"/>
</dbReference>
<feature type="domain" description="Endonuclease/exonuclease/phosphatase" evidence="1">
    <location>
        <begin position="20"/>
        <end position="126"/>
    </location>
</feature>
<organism evidence="2 3">
    <name type="scientific">Mytilus edulis</name>
    <name type="common">Blue mussel</name>
    <dbReference type="NCBI Taxonomy" id="6550"/>
    <lineage>
        <taxon>Eukaryota</taxon>
        <taxon>Metazoa</taxon>
        <taxon>Spiralia</taxon>
        <taxon>Lophotrochozoa</taxon>
        <taxon>Mollusca</taxon>
        <taxon>Bivalvia</taxon>
        <taxon>Autobranchia</taxon>
        <taxon>Pteriomorphia</taxon>
        <taxon>Mytilida</taxon>
        <taxon>Mytiloidea</taxon>
        <taxon>Mytilidae</taxon>
        <taxon>Mytilinae</taxon>
        <taxon>Mytilus</taxon>
    </lineage>
</organism>
<dbReference type="Gene3D" id="3.60.10.10">
    <property type="entry name" value="Endonuclease/exonuclease/phosphatase"/>
    <property type="match status" value="1"/>
</dbReference>
<keyword evidence="3" id="KW-1185">Reference proteome</keyword>
<name>A0A8S3VGY1_MYTED</name>
<gene>
    <name evidence="2" type="ORF">MEDL_68365</name>
</gene>
<dbReference type="PANTHER" id="PTHR33273:SF4">
    <property type="entry name" value="ENDONUCLEASE_EXONUCLEASE_PHOSPHATASE DOMAIN-CONTAINING PROTEIN"/>
    <property type="match status" value="1"/>
</dbReference>
<comment type="caution">
    <text evidence="2">The sequence shown here is derived from an EMBL/GenBank/DDBJ whole genome shotgun (WGS) entry which is preliminary data.</text>
</comment>
<accession>A0A8S3VGY1</accession>
<dbReference type="EMBL" id="CAJPWZ010003320">
    <property type="protein sequence ID" value="CAG2257087.1"/>
    <property type="molecule type" value="Genomic_DNA"/>
</dbReference>
<dbReference type="GO" id="GO:0003824">
    <property type="term" value="F:catalytic activity"/>
    <property type="evidence" value="ECO:0007669"/>
    <property type="project" value="InterPro"/>
</dbReference>
<dbReference type="Pfam" id="PF14529">
    <property type="entry name" value="Exo_endo_phos_2"/>
    <property type="match status" value="1"/>
</dbReference>
<dbReference type="OrthoDB" id="411871at2759"/>
<dbReference type="Proteomes" id="UP000683360">
    <property type="component" value="Unassembled WGS sequence"/>
</dbReference>
<sequence length="174" mass="20174">MVSIEVKDSKNKTFHLWVPYIPPEKPELMKKLCTHIEQQNLNNLILVGDLNAKSFEWNNAVENKHGELLEQCMTTSKLICVNDDQATRRASSSVIDLFLISRQLFNDVKNCVTLTHEKVQSDHIAVLLDFNAGNPHEENSSEEEYWNIKNVIGMHGKKQQKTHFQNYPFHKMKI</sequence>
<dbReference type="SUPFAM" id="SSF56219">
    <property type="entry name" value="DNase I-like"/>
    <property type="match status" value="1"/>
</dbReference>
<evidence type="ECO:0000313" key="2">
    <source>
        <dbReference type="EMBL" id="CAG2257087.1"/>
    </source>
</evidence>
<evidence type="ECO:0000313" key="3">
    <source>
        <dbReference type="Proteomes" id="UP000683360"/>
    </source>
</evidence>
<reference evidence="2" key="1">
    <citation type="submission" date="2021-03" db="EMBL/GenBank/DDBJ databases">
        <authorList>
            <person name="Bekaert M."/>
        </authorList>
    </citation>
    <scope>NUCLEOTIDE SEQUENCE</scope>
</reference>
<protein>
    <recommendedName>
        <fullName evidence="1">Endonuclease/exonuclease/phosphatase domain-containing protein</fullName>
    </recommendedName>
</protein>
<dbReference type="InterPro" id="IPR005135">
    <property type="entry name" value="Endo/exonuclease/phosphatase"/>
</dbReference>
<proteinExistence type="predicted"/>